<gene>
    <name evidence="2" type="ORF">FHQ09_09140</name>
</gene>
<name>A0A5C4X2A3_9MICO</name>
<proteinExistence type="predicted"/>
<dbReference type="EMBL" id="VDMQ01000004">
    <property type="protein sequence ID" value="TNM55352.1"/>
    <property type="molecule type" value="Genomic_DNA"/>
</dbReference>
<dbReference type="RefSeq" id="WP_139468483.1">
    <property type="nucleotide sequence ID" value="NZ_VDMQ01000004.1"/>
</dbReference>
<evidence type="ECO:0000313" key="2">
    <source>
        <dbReference type="EMBL" id="TNM55352.1"/>
    </source>
</evidence>
<comment type="caution">
    <text evidence="2">The sequence shown here is derived from an EMBL/GenBank/DDBJ whole genome shotgun (WGS) entry which is preliminary data.</text>
</comment>
<protein>
    <submittedName>
        <fullName evidence="2">Uncharacterized protein</fullName>
    </submittedName>
</protein>
<reference evidence="2 3" key="1">
    <citation type="submission" date="2019-06" db="EMBL/GenBank/DDBJ databases">
        <authorList>
            <person name="Mardanova A.M."/>
            <person name="Pudova D.S."/>
            <person name="Shagimardanova E.I."/>
            <person name="Gogoleva N.E."/>
            <person name="Lutfullin M.T."/>
            <person name="Hadieva G.F."/>
            <person name="Sharipova M.R."/>
        </authorList>
    </citation>
    <scope>NUCLEOTIDE SEQUENCE [LARGE SCALE GENOMIC DNA]</scope>
    <source>
        <strain evidence="2 3">MG-1</strain>
    </source>
</reference>
<sequence length="86" mass="9202">MMLIQVSPGCPSVQKPRSYAVEQAVSMWDIIRVNVTGLLVDDSKPAEERPPSTMAASSVHVASNAEHGTDIDVSSLPLIIPSKTDE</sequence>
<evidence type="ECO:0000313" key="3">
    <source>
        <dbReference type="Proteomes" id="UP000314223"/>
    </source>
</evidence>
<dbReference type="Proteomes" id="UP000314223">
    <property type="component" value="Unassembled WGS sequence"/>
</dbReference>
<evidence type="ECO:0000256" key="1">
    <source>
        <dbReference type="SAM" id="MobiDB-lite"/>
    </source>
</evidence>
<accession>A0A5C4X2A3</accession>
<organism evidence="2 3">
    <name type="scientific">Brevibacterium sediminis</name>
    <dbReference type="NCBI Taxonomy" id="1857024"/>
    <lineage>
        <taxon>Bacteria</taxon>
        <taxon>Bacillati</taxon>
        <taxon>Actinomycetota</taxon>
        <taxon>Actinomycetes</taxon>
        <taxon>Micrococcales</taxon>
        <taxon>Brevibacteriaceae</taxon>
        <taxon>Brevibacterium</taxon>
    </lineage>
</organism>
<dbReference type="AlphaFoldDB" id="A0A5C4X2A3"/>
<feature type="region of interest" description="Disordered" evidence="1">
    <location>
        <begin position="42"/>
        <end position="61"/>
    </location>
</feature>